<comment type="catalytic activity">
    <reaction evidence="12">
        <text>tRNA(Phe) + L-phenylalanine + ATP = L-phenylalanyl-tRNA(Phe) + AMP + diphosphate + H(+)</text>
        <dbReference type="Rhea" id="RHEA:19413"/>
        <dbReference type="Rhea" id="RHEA-COMP:9668"/>
        <dbReference type="Rhea" id="RHEA-COMP:9699"/>
        <dbReference type="ChEBI" id="CHEBI:15378"/>
        <dbReference type="ChEBI" id="CHEBI:30616"/>
        <dbReference type="ChEBI" id="CHEBI:33019"/>
        <dbReference type="ChEBI" id="CHEBI:58095"/>
        <dbReference type="ChEBI" id="CHEBI:78442"/>
        <dbReference type="ChEBI" id="CHEBI:78531"/>
        <dbReference type="ChEBI" id="CHEBI:456215"/>
        <dbReference type="EC" id="6.1.1.20"/>
    </reaction>
</comment>
<gene>
    <name evidence="15" type="ORF">PBRA_000365</name>
</gene>
<keyword evidence="10" id="KW-0030">Aminoacyl-tRNA synthetase</keyword>
<feature type="domain" description="FDX-ACB" evidence="14">
    <location>
        <begin position="289"/>
        <end position="380"/>
    </location>
</feature>
<comment type="similarity">
    <text evidence="2">Belongs to the class-II aminoacyl-tRNA synthetase family.</text>
</comment>
<feature type="non-terminal residue" evidence="15">
    <location>
        <position position="1"/>
    </location>
</feature>
<accession>A0A0G4IHA7</accession>
<dbReference type="InterPro" id="IPR006195">
    <property type="entry name" value="aa-tRNA-synth_II"/>
</dbReference>
<evidence type="ECO:0000259" key="14">
    <source>
        <dbReference type="PROSITE" id="PS51447"/>
    </source>
</evidence>
<dbReference type="Gene3D" id="3.30.70.380">
    <property type="entry name" value="Ferrodoxin-fold anticodon-binding domain"/>
    <property type="match status" value="1"/>
</dbReference>
<keyword evidence="7" id="KW-0648">Protein biosynthesis</keyword>
<dbReference type="OrthoDB" id="4457at2759"/>
<dbReference type="InterPro" id="IPR005121">
    <property type="entry name" value="Fdx_antiC-bd"/>
</dbReference>
<evidence type="ECO:0000256" key="8">
    <source>
        <dbReference type="ARBA" id="ARBA00022946"/>
    </source>
</evidence>
<evidence type="ECO:0000313" key="16">
    <source>
        <dbReference type="Proteomes" id="UP000039324"/>
    </source>
</evidence>
<keyword evidence="4" id="KW-0436">Ligase</keyword>
<evidence type="ECO:0000256" key="11">
    <source>
        <dbReference type="ARBA" id="ARBA00031194"/>
    </source>
</evidence>
<name>A0A0G4IHA7_PLABS</name>
<dbReference type="GO" id="GO:0005759">
    <property type="term" value="C:mitochondrial matrix"/>
    <property type="evidence" value="ECO:0007669"/>
    <property type="project" value="UniProtKB-SubCell"/>
</dbReference>
<keyword evidence="6" id="KW-0067">ATP-binding</keyword>
<evidence type="ECO:0000256" key="7">
    <source>
        <dbReference type="ARBA" id="ARBA00022917"/>
    </source>
</evidence>
<dbReference type="FunFam" id="3.30.70.380:FF:000002">
    <property type="entry name" value="phenylalanine--tRNA ligase, mitochondrial"/>
    <property type="match status" value="1"/>
</dbReference>
<dbReference type="SUPFAM" id="SSF55681">
    <property type="entry name" value="Class II aaRS and biotin synthetases"/>
    <property type="match status" value="1"/>
</dbReference>
<evidence type="ECO:0000259" key="13">
    <source>
        <dbReference type="PROSITE" id="PS50862"/>
    </source>
</evidence>
<comment type="subcellular location">
    <subcellularLocation>
        <location evidence="1">Mitochondrion matrix</location>
    </subcellularLocation>
</comment>
<keyword evidence="16" id="KW-1185">Reference proteome</keyword>
<evidence type="ECO:0000313" key="15">
    <source>
        <dbReference type="EMBL" id="CEO94581.1"/>
    </source>
</evidence>
<dbReference type="InterPro" id="IPR002319">
    <property type="entry name" value="Phenylalanyl-tRNA_Synthase"/>
</dbReference>
<evidence type="ECO:0000256" key="3">
    <source>
        <dbReference type="ARBA" id="ARBA00012814"/>
    </source>
</evidence>
<dbReference type="STRING" id="37360.A0A0G4IHA7"/>
<keyword evidence="9" id="KW-0496">Mitochondrion</keyword>
<evidence type="ECO:0000256" key="9">
    <source>
        <dbReference type="ARBA" id="ARBA00023128"/>
    </source>
</evidence>
<dbReference type="Proteomes" id="UP000039324">
    <property type="component" value="Unassembled WGS sequence"/>
</dbReference>
<dbReference type="GO" id="GO:0000049">
    <property type="term" value="F:tRNA binding"/>
    <property type="evidence" value="ECO:0007669"/>
    <property type="project" value="InterPro"/>
</dbReference>
<evidence type="ECO:0000256" key="5">
    <source>
        <dbReference type="ARBA" id="ARBA00022741"/>
    </source>
</evidence>
<evidence type="ECO:0000256" key="2">
    <source>
        <dbReference type="ARBA" id="ARBA00008226"/>
    </source>
</evidence>
<dbReference type="GO" id="GO:0005524">
    <property type="term" value="F:ATP binding"/>
    <property type="evidence" value="ECO:0007669"/>
    <property type="project" value="UniProtKB-KW"/>
</dbReference>
<feature type="domain" description="Aminoacyl-transfer RNA synthetases class-II family profile" evidence="13">
    <location>
        <begin position="47"/>
        <end position="287"/>
    </location>
</feature>
<dbReference type="PANTHER" id="PTHR11538">
    <property type="entry name" value="PHENYLALANYL-TRNA SYNTHETASE"/>
    <property type="match status" value="1"/>
</dbReference>
<dbReference type="Gene3D" id="3.30.930.10">
    <property type="entry name" value="Bira Bifunctional Protein, Domain 2"/>
    <property type="match status" value="2"/>
</dbReference>
<dbReference type="PANTHER" id="PTHR11538:SF41">
    <property type="entry name" value="PHENYLALANINE--TRNA LIGASE, MITOCHONDRIAL"/>
    <property type="match status" value="1"/>
</dbReference>
<dbReference type="PROSITE" id="PS51447">
    <property type="entry name" value="FDX_ACB"/>
    <property type="match status" value="1"/>
</dbReference>
<keyword evidence="5" id="KW-0547">Nucleotide-binding</keyword>
<evidence type="ECO:0000256" key="4">
    <source>
        <dbReference type="ARBA" id="ARBA00022598"/>
    </source>
</evidence>
<evidence type="ECO:0000256" key="10">
    <source>
        <dbReference type="ARBA" id="ARBA00023146"/>
    </source>
</evidence>
<dbReference type="PROSITE" id="PS50862">
    <property type="entry name" value="AA_TRNA_LIGASE_II"/>
    <property type="match status" value="1"/>
</dbReference>
<dbReference type="Pfam" id="PF01409">
    <property type="entry name" value="tRNA-synt_2d"/>
    <property type="match status" value="1"/>
</dbReference>
<dbReference type="EC" id="6.1.1.20" evidence="3"/>
<dbReference type="GO" id="GO:0006432">
    <property type="term" value="P:phenylalanyl-tRNA aminoacylation"/>
    <property type="evidence" value="ECO:0007669"/>
    <property type="project" value="TreeGrafter"/>
</dbReference>
<dbReference type="SUPFAM" id="SSF54991">
    <property type="entry name" value="Anticodon-binding domain of PheRS"/>
    <property type="match status" value="1"/>
</dbReference>
<organism evidence="15 16">
    <name type="scientific">Plasmodiophora brassicae</name>
    <name type="common">Clubroot disease agent</name>
    <dbReference type="NCBI Taxonomy" id="37360"/>
    <lineage>
        <taxon>Eukaryota</taxon>
        <taxon>Sar</taxon>
        <taxon>Rhizaria</taxon>
        <taxon>Endomyxa</taxon>
        <taxon>Phytomyxea</taxon>
        <taxon>Plasmodiophorida</taxon>
        <taxon>Plasmodiophoridae</taxon>
        <taxon>Plasmodiophora</taxon>
    </lineage>
</organism>
<sequence length="380" mass="43233">LTASGMGTCARLGRRLFASGAVGNVPDSVSDLLGRNLHCQAGHPLHIVKNLVARSFPGFTLFDNLSPVVTVRQCFDELLIPDDHVSRRPTDTFFVDGEHVLRTHTSAHQTDLMREGHTRFLVCGDCYRRDEIDRSHYPAFHQVGGGHTSRSIEGVALFDNRPSDDEVVTDLKASLDKMVQDVLGRGGQKVDTRWVDAYFPFTEPSFELEVYYNDTWMELLGCGAIHKDIIGTKCGLPEATSGWAFGIGLERLAMAMFDIPDIRLFWSRDPRFTQQFREGDLTTKFRPYSKYPPCLKDISFWTQAGFHDNDFYEAVREVAGDLVEAVEPIDDFRCPKTQRHSKCYRITYRSMDRNLVNSDVDQIQSRLRDNVQSRLNVELR</sequence>
<proteinExistence type="inferred from homology"/>
<evidence type="ECO:0000256" key="12">
    <source>
        <dbReference type="ARBA" id="ARBA00049255"/>
    </source>
</evidence>
<dbReference type="GO" id="GO:0004826">
    <property type="term" value="F:phenylalanine-tRNA ligase activity"/>
    <property type="evidence" value="ECO:0007669"/>
    <property type="project" value="UniProtKB-EC"/>
</dbReference>
<evidence type="ECO:0000256" key="1">
    <source>
        <dbReference type="ARBA" id="ARBA00004305"/>
    </source>
</evidence>
<keyword evidence="8" id="KW-0809">Transit peptide</keyword>
<dbReference type="InterPro" id="IPR045864">
    <property type="entry name" value="aa-tRNA-synth_II/BPL/LPL"/>
</dbReference>
<protein>
    <recommendedName>
        <fullName evidence="3">phenylalanine--tRNA ligase</fullName>
        <ecNumber evidence="3">6.1.1.20</ecNumber>
    </recommendedName>
    <alternativeName>
        <fullName evidence="11">Phenylalanyl-tRNA synthetase</fullName>
    </alternativeName>
</protein>
<reference evidence="15 16" key="1">
    <citation type="submission" date="2015-02" db="EMBL/GenBank/DDBJ databases">
        <authorList>
            <person name="Chooi Y.-H."/>
        </authorList>
    </citation>
    <scope>NUCLEOTIDE SEQUENCE [LARGE SCALE GENOMIC DNA]</scope>
    <source>
        <strain evidence="15">E3</strain>
    </source>
</reference>
<evidence type="ECO:0000256" key="6">
    <source>
        <dbReference type="ARBA" id="ARBA00022840"/>
    </source>
</evidence>
<dbReference type="SMART" id="SM00896">
    <property type="entry name" value="FDX-ACB"/>
    <property type="match status" value="1"/>
</dbReference>
<dbReference type="OMA" id="PISHYPQ"/>
<dbReference type="CDD" id="cd00496">
    <property type="entry name" value="PheRS_alpha_core"/>
    <property type="match status" value="1"/>
</dbReference>
<dbReference type="InterPro" id="IPR036690">
    <property type="entry name" value="Fdx_antiC-bd_sf"/>
</dbReference>
<dbReference type="Pfam" id="PF03147">
    <property type="entry name" value="FDX-ACB"/>
    <property type="match status" value="1"/>
</dbReference>
<dbReference type="AlphaFoldDB" id="A0A0G4IHA7"/>
<dbReference type="EMBL" id="CDSF01000001">
    <property type="protein sequence ID" value="CEO94581.1"/>
    <property type="molecule type" value="Genomic_DNA"/>
</dbReference>